<evidence type="ECO:0000313" key="4">
    <source>
        <dbReference type="Proteomes" id="UP000623776"/>
    </source>
</evidence>
<protein>
    <submittedName>
        <fullName evidence="3">Soluble lytic transglycosylase B</fullName>
    </submittedName>
</protein>
<dbReference type="AlphaFoldDB" id="A0A8H9I579"/>
<comment type="caution">
    <text evidence="3">The sequence shown here is derived from an EMBL/GenBank/DDBJ whole genome shotgun (WGS) entry which is preliminary data.</text>
</comment>
<evidence type="ECO:0000256" key="1">
    <source>
        <dbReference type="PIRSR" id="PIRSR611757-1"/>
    </source>
</evidence>
<feature type="domain" description="Transglycosylase SLT" evidence="2">
    <location>
        <begin position="22"/>
        <end position="314"/>
    </location>
</feature>
<dbReference type="InterPro" id="IPR023346">
    <property type="entry name" value="Lysozyme-like_dom_sf"/>
</dbReference>
<dbReference type="Proteomes" id="UP000623776">
    <property type="component" value="Unassembled WGS sequence"/>
</dbReference>
<organism evidence="3 4">
    <name type="scientific">Vreelandella hamiltonii</name>
    <dbReference type="NCBI Taxonomy" id="502829"/>
    <lineage>
        <taxon>Bacteria</taxon>
        <taxon>Pseudomonadati</taxon>
        <taxon>Pseudomonadota</taxon>
        <taxon>Gammaproteobacteria</taxon>
        <taxon>Oceanospirillales</taxon>
        <taxon>Halomonadaceae</taxon>
        <taxon>Vreelandella</taxon>
    </lineage>
</organism>
<dbReference type="PANTHER" id="PTHR30163">
    <property type="entry name" value="MEMBRANE-BOUND LYTIC MUREIN TRANSGLYCOSYLASE B"/>
    <property type="match status" value="1"/>
</dbReference>
<dbReference type="GO" id="GO:0009253">
    <property type="term" value="P:peptidoglycan catabolic process"/>
    <property type="evidence" value="ECO:0007669"/>
    <property type="project" value="TreeGrafter"/>
</dbReference>
<evidence type="ECO:0000259" key="2">
    <source>
        <dbReference type="Pfam" id="PF13406"/>
    </source>
</evidence>
<name>A0A8H9I579_9GAMM</name>
<keyword evidence="4" id="KW-1185">Reference proteome</keyword>
<proteinExistence type="predicted"/>
<dbReference type="InterPro" id="IPR011757">
    <property type="entry name" value="Lytic_transglycosylase_MltB"/>
</dbReference>
<feature type="active site" evidence="1">
    <location>
        <position position="116"/>
    </location>
</feature>
<dbReference type="CDD" id="cd13399">
    <property type="entry name" value="Slt35-like"/>
    <property type="match status" value="1"/>
</dbReference>
<accession>A0A8H9I579</accession>
<reference evidence="4" key="1">
    <citation type="journal article" date="2019" name="Int. J. Syst. Evol. Microbiol.">
        <title>The Global Catalogue of Microorganisms (GCM) 10K type strain sequencing project: providing services to taxonomists for standard genome sequencing and annotation.</title>
        <authorList>
            <consortium name="The Broad Institute Genomics Platform"/>
            <consortium name="The Broad Institute Genome Sequencing Center for Infectious Disease"/>
            <person name="Wu L."/>
            <person name="Ma J."/>
        </authorList>
    </citation>
    <scope>NUCLEOTIDE SEQUENCE [LARGE SCALE GENOMIC DNA]</scope>
    <source>
        <strain evidence="4">KCTC 22154</strain>
    </source>
</reference>
<gene>
    <name evidence="3" type="primary">sltB1</name>
    <name evidence="3" type="ORF">GCM10007157_19520</name>
</gene>
<dbReference type="NCBIfam" id="TIGR02282">
    <property type="entry name" value="MltB"/>
    <property type="match status" value="1"/>
</dbReference>
<dbReference type="PANTHER" id="PTHR30163:SF9">
    <property type="entry name" value="MEMBRANE-BOUND LYTIC MUREIN TRANSGLYCOSYLASE B"/>
    <property type="match status" value="1"/>
</dbReference>
<dbReference type="Pfam" id="PF13406">
    <property type="entry name" value="SLT_2"/>
    <property type="match status" value="1"/>
</dbReference>
<dbReference type="GO" id="GO:0008933">
    <property type="term" value="F:peptidoglycan lytic transglycosylase activity"/>
    <property type="evidence" value="ECO:0007669"/>
    <property type="project" value="TreeGrafter"/>
</dbReference>
<dbReference type="Gene3D" id="1.10.530.10">
    <property type="match status" value="1"/>
</dbReference>
<evidence type="ECO:0000313" key="3">
    <source>
        <dbReference type="EMBL" id="GGW27304.1"/>
    </source>
</evidence>
<dbReference type="EMBL" id="BMXN01000009">
    <property type="protein sequence ID" value="GGW27304.1"/>
    <property type="molecule type" value="Genomic_DNA"/>
</dbReference>
<dbReference type="SUPFAM" id="SSF53955">
    <property type="entry name" value="Lysozyme-like"/>
    <property type="match status" value="1"/>
</dbReference>
<dbReference type="InterPro" id="IPR031304">
    <property type="entry name" value="SLT_2"/>
</dbReference>
<dbReference type="FunFam" id="1.10.8.350:FF:000001">
    <property type="entry name" value="Lytic murein transglycosylase B"/>
    <property type="match status" value="1"/>
</dbReference>
<dbReference type="InterPro" id="IPR043426">
    <property type="entry name" value="MltB-like"/>
</dbReference>
<dbReference type="Gene3D" id="1.10.8.350">
    <property type="entry name" value="Bacterial muramidase"/>
    <property type="match status" value="1"/>
</dbReference>
<sequence length="325" mass="36504">MACSASATWAAEEVDFDPRVNEQTRQLVSELVEQGVPEQWLTQALEQATFRQNVLDAMAGAAERRLRWFEYRDIFLNQQRIEEGAEFMREHAETLARAEEVFGVAPEVITAIIGVETYYGRHKGTHKVLDSLATLAFHHPQRGRFFRGELAAFLAIAYEQGVEPETLYGSYAGAMGYPQFIPTSYQAYAVDFDDDGIRDLWNNPVDAIGSVANYFAEHGWQRDGAIYHDADGPQEAPEGIAFNQTSRPTLTAADMVEQGITSEAPLAPDAPVVPLLLDFSEDEQGYRLGEFNFYVITRYNHSHLYGMAVAELADAIQHQFEIEHD</sequence>